<dbReference type="SUPFAM" id="SSF51395">
    <property type="entry name" value="FMN-linked oxidoreductases"/>
    <property type="match status" value="1"/>
</dbReference>
<feature type="domain" description="Glutamate synthase" evidence="4">
    <location>
        <begin position="147"/>
        <end position="465"/>
    </location>
</feature>
<dbReference type="GO" id="GO:0006537">
    <property type="term" value="P:glutamate biosynthetic process"/>
    <property type="evidence" value="ECO:0007669"/>
    <property type="project" value="InterPro"/>
</dbReference>
<name>A0A165Z7C1_9HYPH</name>
<evidence type="ECO:0000313" key="6">
    <source>
        <dbReference type="Proteomes" id="UP000076577"/>
    </source>
</evidence>
<dbReference type="OrthoDB" id="9758182at2"/>
<evidence type="ECO:0000256" key="1">
    <source>
        <dbReference type="ARBA" id="ARBA00009716"/>
    </source>
</evidence>
<comment type="similarity">
    <text evidence="1 2">Belongs to the glutamate synthase family.</text>
</comment>
<evidence type="ECO:0000259" key="4">
    <source>
        <dbReference type="Pfam" id="PF01645"/>
    </source>
</evidence>
<organism evidence="5 6">
    <name type="scientific">Pseudovibrio axinellae</name>
    <dbReference type="NCBI Taxonomy" id="989403"/>
    <lineage>
        <taxon>Bacteria</taxon>
        <taxon>Pseudomonadati</taxon>
        <taxon>Pseudomonadota</taxon>
        <taxon>Alphaproteobacteria</taxon>
        <taxon>Hyphomicrobiales</taxon>
        <taxon>Stappiaceae</taxon>
        <taxon>Pseudovibrio</taxon>
    </lineage>
</organism>
<dbReference type="EC" id="1.4.1.13" evidence="5"/>
<accession>A0A165Z7C1</accession>
<dbReference type="Pfam" id="PF01645">
    <property type="entry name" value="Glu_synthase"/>
    <property type="match status" value="1"/>
</dbReference>
<dbReference type="PIRSF" id="PIRSF006429">
    <property type="entry name" value="GOGAT_lg_2"/>
    <property type="match status" value="1"/>
</dbReference>
<dbReference type="RefSeq" id="WP_068005101.1">
    <property type="nucleotide sequence ID" value="NZ_FOFM01000002.1"/>
</dbReference>
<feature type="transmembrane region" description="Helical" evidence="3">
    <location>
        <begin position="12"/>
        <end position="36"/>
    </location>
</feature>
<keyword evidence="6" id="KW-1185">Reference proteome</keyword>
<dbReference type="InterPro" id="IPR013785">
    <property type="entry name" value="Aldolase_TIM"/>
</dbReference>
<evidence type="ECO:0000256" key="2">
    <source>
        <dbReference type="PIRNR" id="PIRNR006429"/>
    </source>
</evidence>
<keyword evidence="3" id="KW-1133">Transmembrane helix</keyword>
<keyword evidence="3" id="KW-0812">Transmembrane</keyword>
<dbReference type="STRING" id="989403.SAMN05421798_102415"/>
<dbReference type="Gene3D" id="3.20.20.70">
    <property type="entry name" value="Aldolase class I"/>
    <property type="match status" value="1"/>
</dbReference>
<dbReference type="PANTHER" id="PTHR43819:SF1">
    <property type="entry name" value="ARCHAEAL-TYPE GLUTAMATE SYNTHASE [NADPH]"/>
    <property type="match status" value="1"/>
</dbReference>
<keyword evidence="3" id="KW-0472">Membrane</keyword>
<dbReference type="AlphaFoldDB" id="A0A165Z7C1"/>
<evidence type="ECO:0000313" key="5">
    <source>
        <dbReference type="EMBL" id="KZL19575.1"/>
    </source>
</evidence>
<dbReference type="GO" id="GO:0004355">
    <property type="term" value="F:glutamate synthase (NADPH) activity"/>
    <property type="evidence" value="ECO:0007669"/>
    <property type="project" value="UniProtKB-EC"/>
</dbReference>
<reference evidence="5 6" key="1">
    <citation type="journal article" date="2016" name="Front. Microbiol.">
        <title>Comparative Genomic Analysis Reveals a Diverse Repertoire of Genes Involved in Prokaryote-Eukaryote Interactions within the Pseudovibrio Genus.</title>
        <authorList>
            <person name="Romano S."/>
            <person name="Fernandez-Guerra A."/>
            <person name="Reen F.J."/>
            <person name="Glockner F.O."/>
            <person name="Crowley S.P."/>
            <person name="O'Sullivan O."/>
            <person name="Cotter P.D."/>
            <person name="Adams C."/>
            <person name="Dobson A.D."/>
            <person name="O'Gara F."/>
        </authorList>
    </citation>
    <scope>NUCLEOTIDE SEQUENCE [LARGE SCALE GENOMIC DNA]</scope>
    <source>
        <strain evidence="5 6">Ad2</strain>
    </source>
</reference>
<keyword evidence="5" id="KW-0560">Oxidoreductase</keyword>
<comment type="caution">
    <text evidence="5">The sequence shown here is derived from an EMBL/GenBank/DDBJ whole genome shotgun (WGS) entry which is preliminary data.</text>
</comment>
<dbReference type="PATRIC" id="fig|989403.3.peg.1984"/>
<dbReference type="InterPro" id="IPR024188">
    <property type="entry name" value="GltB"/>
</dbReference>
<protein>
    <submittedName>
        <fullName evidence="5">Glutamate synthase [NADPH] large chain</fullName>
        <ecNumber evidence="5">1.4.1.13</ecNumber>
    </submittedName>
</protein>
<gene>
    <name evidence="5" type="primary">gltA_3</name>
    <name evidence="5" type="ORF">PsAD2_01854</name>
</gene>
<proteinExistence type="inferred from homology"/>
<dbReference type="PANTHER" id="PTHR43819">
    <property type="entry name" value="ARCHAEAL-TYPE GLUTAMATE SYNTHASE [NADPH]"/>
    <property type="match status" value="1"/>
</dbReference>
<dbReference type="CDD" id="cd02808">
    <property type="entry name" value="GltS_FMN"/>
    <property type="match status" value="1"/>
</dbReference>
<dbReference type="EMBL" id="LMCB01000013">
    <property type="protein sequence ID" value="KZL19575.1"/>
    <property type="molecule type" value="Genomic_DNA"/>
</dbReference>
<dbReference type="Proteomes" id="UP000076577">
    <property type="component" value="Unassembled WGS sequence"/>
</dbReference>
<dbReference type="InterPro" id="IPR002932">
    <property type="entry name" value="Glu_synthdom"/>
</dbReference>
<evidence type="ECO:0000256" key="3">
    <source>
        <dbReference type="SAM" id="Phobius"/>
    </source>
</evidence>
<sequence length="497" mass="54465">MHPLPPLLSTVLNIFAAFVSLFILLTAIAIVVFYFVDRFQHKDAIRHNFPVVGRFRALFSYLGEFFRQYFFAMDREEMPFNRAERNWVDHASKAESNTMAFGSTKNLSIPGTALFVNAPFAKLEAEIDEPEPLLIGPYVENPYVPPSYFNISGMSFGAISRPAVLALSRGAKMANCWMNTGEGGLSPYHLEGGADIVFQIGTAKYGCRNDDSTLNEDKLKKVTDHDQVKMVEVKLAQGAKPGKGGLLPGEKVTPEIAEIRGIKAGEPSDSPNRHPEISNTGELLDFISRVRKIAKKPVGFKTVIGSSSWLEELCTEINHRGIEHAPDFITIDSADGGTGAAPMPLMDNVGLRISEALPIVDFVLRKHDLRDRIRIIVSGKRITPSAVALALCAGADFTVTARGFLFSLGCIQAMRCNKNTCPTGITTHNKALQAGLDPTEKSHRVAAYCHSVRMEVDMIAHACGVDEARQLSRKHVRIVQGSGHSVSLDDLYPQTPS</sequence>